<name>A0ABY6P1V5_9NOCA</name>
<keyword evidence="5" id="KW-1185">Reference proteome</keyword>
<feature type="coiled-coil region" evidence="1">
    <location>
        <begin position="77"/>
        <end position="104"/>
    </location>
</feature>
<evidence type="ECO:0000313" key="3">
    <source>
        <dbReference type="EMBL" id="UZJ25177.1"/>
    </source>
</evidence>
<dbReference type="SUPFAM" id="SSF46689">
    <property type="entry name" value="Homeodomain-like"/>
    <property type="match status" value="1"/>
</dbReference>
<keyword evidence="1" id="KW-0175">Coiled coil</keyword>
<feature type="region of interest" description="Disordered" evidence="2">
    <location>
        <begin position="121"/>
        <end position="144"/>
    </location>
</feature>
<feature type="compositionally biased region" description="Low complexity" evidence="2">
    <location>
        <begin position="132"/>
        <end position="144"/>
    </location>
</feature>
<dbReference type="Proteomes" id="UP001164965">
    <property type="component" value="Chromosome"/>
</dbReference>
<gene>
    <name evidence="3" type="ORF">RHODO2019_01315</name>
    <name evidence="4" type="ORF">RHODO2019_03095</name>
</gene>
<sequence>MSDDHPSGEVPERARRRSFTAAYKLRVLAEYEAAEPGRRGEVLRREGLYSSHLVEWRRARDAGALAALAATRGRPPADPVERENTRLRERNAALEAELDTARRVIEVQGKVSALLDDLSKRAHEASAAPTQRSSGPSSPPRSSR</sequence>
<evidence type="ECO:0000313" key="4">
    <source>
        <dbReference type="EMBL" id="UZJ25474.1"/>
    </source>
</evidence>
<dbReference type="InterPro" id="IPR002514">
    <property type="entry name" value="Transposase_8"/>
</dbReference>
<dbReference type="EMBL" id="CP110615">
    <property type="protein sequence ID" value="UZJ25177.1"/>
    <property type="molecule type" value="Genomic_DNA"/>
</dbReference>
<accession>A0ABY6P1V5</accession>
<evidence type="ECO:0000313" key="5">
    <source>
        <dbReference type="Proteomes" id="UP001164965"/>
    </source>
</evidence>
<organism evidence="4 5">
    <name type="scientific">Rhodococcus antarcticus</name>
    <dbReference type="NCBI Taxonomy" id="2987751"/>
    <lineage>
        <taxon>Bacteria</taxon>
        <taxon>Bacillati</taxon>
        <taxon>Actinomycetota</taxon>
        <taxon>Actinomycetes</taxon>
        <taxon>Mycobacteriales</taxon>
        <taxon>Nocardiaceae</taxon>
        <taxon>Rhodococcus</taxon>
    </lineage>
</organism>
<reference evidence="4" key="1">
    <citation type="submission" date="2022-10" db="EMBL/GenBank/DDBJ databases">
        <title>Rhodococcus sp.75.</title>
        <authorList>
            <person name="Sun M."/>
        </authorList>
    </citation>
    <scope>NUCLEOTIDE SEQUENCE</scope>
    <source>
        <strain evidence="4">75</strain>
    </source>
</reference>
<dbReference type="InterPro" id="IPR009057">
    <property type="entry name" value="Homeodomain-like_sf"/>
</dbReference>
<evidence type="ECO:0000256" key="2">
    <source>
        <dbReference type="SAM" id="MobiDB-lite"/>
    </source>
</evidence>
<dbReference type="EMBL" id="CP110615">
    <property type="protein sequence ID" value="UZJ25474.1"/>
    <property type="molecule type" value="Genomic_DNA"/>
</dbReference>
<dbReference type="Pfam" id="PF01527">
    <property type="entry name" value="HTH_Tnp_1"/>
    <property type="match status" value="1"/>
</dbReference>
<protein>
    <submittedName>
        <fullName evidence="4">Transposase</fullName>
    </submittedName>
</protein>
<proteinExistence type="predicted"/>
<evidence type="ECO:0000256" key="1">
    <source>
        <dbReference type="SAM" id="Coils"/>
    </source>
</evidence>